<feature type="domain" description="Ketopantoate reductase N-terminal" evidence="5">
    <location>
        <begin position="3"/>
        <end position="150"/>
    </location>
</feature>
<dbReference type="EMBL" id="JAERRC010000022">
    <property type="protein sequence ID" value="MBL0705554.1"/>
    <property type="molecule type" value="Genomic_DNA"/>
</dbReference>
<evidence type="ECO:0000259" key="5">
    <source>
        <dbReference type="Pfam" id="PF02558"/>
    </source>
</evidence>
<evidence type="ECO:0000313" key="7">
    <source>
        <dbReference type="EMBL" id="MBL0705554.1"/>
    </source>
</evidence>
<dbReference type="Gene3D" id="1.10.1040.10">
    <property type="entry name" value="N-(1-d-carboxylethyl)-l-norvaline Dehydrogenase, domain 2"/>
    <property type="match status" value="1"/>
</dbReference>
<comment type="catalytic activity">
    <reaction evidence="4">
        <text>(R)-pantoate + NADP(+) = 2-dehydropantoate + NADPH + H(+)</text>
        <dbReference type="Rhea" id="RHEA:16233"/>
        <dbReference type="ChEBI" id="CHEBI:11561"/>
        <dbReference type="ChEBI" id="CHEBI:15378"/>
        <dbReference type="ChEBI" id="CHEBI:15980"/>
        <dbReference type="ChEBI" id="CHEBI:57783"/>
        <dbReference type="ChEBI" id="CHEBI:58349"/>
        <dbReference type="EC" id="1.1.1.169"/>
    </reaction>
</comment>
<feature type="domain" description="Ketopantoate reductase C-terminal" evidence="6">
    <location>
        <begin position="174"/>
        <end position="290"/>
    </location>
</feature>
<dbReference type="Pfam" id="PF02558">
    <property type="entry name" value="ApbA"/>
    <property type="match status" value="1"/>
</dbReference>
<gene>
    <name evidence="7" type="ORF">JJE72_08550</name>
</gene>
<keyword evidence="3 4" id="KW-0560">Oxidoreductase</keyword>
<dbReference type="InterPro" id="IPR036291">
    <property type="entry name" value="NAD(P)-bd_dom_sf"/>
</dbReference>
<protein>
    <recommendedName>
        <fullName evidence="4">2-dehydropantoate 2-reductase</fullName>
        <ecNumber evidence="4">1.1.1.169</ecNumber>
    </recommendedName>
    <alternativeName>
        <fullName evidence="4">Ketopantoate reductase</fullName>
    </alternativeName>
</protein>
<evidence type="ECO:0000256" key="3">
    <source>
        <dbReference type="ARBA" id="ARBA00023002"/>
    </source>
</evidence>
<proteinExistence type="inferred from homology"/>
<dbReference type="NCBIfam" id="TIGR00745">
    <property type="entry name" value="apbA_panE"/>
    <property type="match status" value="1"/>
</dbReference>
<dbReference type="Proteomes" id="UP000639051">
    <property type="component" value="Unassembled WGS sequence"/>
</dbReference>
<dbReference type="InterPro" id="IPR013752">
    <property type="entry name" value="KPA_reductase"/>
</dbReference>
<reference evidence="7 8" key="1">
    <citation type="submission" date="2021-01" db="EMBL/GenBank/DDBJ databases">
        <title>Genome public.</title>
        <authorList>
            <person name="Liu C."/>
            <person name="Sun Q."/>
        </authorList>
    </citation>
    <scope>NUCLEOTIDE SEQUENCE [LARGE SCALE GENOMIC DNA]</scope>
    <source>
        <strain evidence="7 8">JC656</strain>
    </source>
</reference>
<comment type="pathway">
    <text evidence="4">Cofactor biosynthesis; (R)-pantothenate biosynthesis; (R)-pantoate from 3-methyl-2-oxobutanoate: step 2/2.</text>
</comment>
<dbReference type="SUPFAM" id="SSF51735">
    <property type="entry name" value="NAD(P)-binding Rossmann-fold domains"/>
    <property type="match status" value="1"/>
</dbReference>
<dbReference type="Pfam" id="PF08546">
    <property type="entry name" value="ApbA_C"/>
    <property type="match status" value="1"/>
</dbReference>
<dbReference type="Gene3D" id="3.40.50.720">
    <property type="entry name" value="NAD(P)-binding Rossmann-like Domain"/>
    <property type="match status" value="1"/>
</dbReference>
<dbReference type="PANTHER" id="PTHR21708:SF26">
    <property type="entry name" value="2-DEHYDROPANTOATE 2-REDUCTASE"/>
    <property type="match status" value="1"/>
</dbReference>
<name>A0ABS1K1K4_9MICC</name>
<sequence length="303" mass="32005">MRILIIGAGATGGAFGTRLIEAGRDVTFLVRPRRAEALDRDGLTFRAPDGQRTHRVRALTQIKPGDHYDLVIVAVKAPAVPSVLTAAAPAIGPDTLVLPLLNGMDHLDALERAYPGRVLGGLVKIVATVDEAGAAVQMTPLSTMTIGPFHGAQVPDEVREALDVPGIRLSVDEDVETRLWEKWAFIASAGVITCLFRGTIGDILAAGGEEHILRAIAETEDVARAAGHPVSEKSHGQNAAMLTEPGSSFTSSLYRDLQHGDPAEAEHIIGGMAARARALGVATPLLDAALLQLRTHREAMARG</sequence>
<evidence type="ECO:0000256" key="4">
    <source>
        <dbReference type="RuleBase" id="RU362068"/>
    </source>
</evidence>
<evidence type="ECO:0000256" key="2">
    <source>
        <dbReference type="ARBA" id="ARBA00022857"/>
    </source>
</evidence>
<comment type="function">
    <text evidence="4">Catalyzes the NADPH-dependent reduction of ketopantoate into pantoic acid.</text>
</comment>
<dbReference type="InterPro" id="IPR008927">
    <property type="entry name" value="6-PGluconate_DH-like_C_sf"/>
</dbReference>
<dbReference type="EC" id="1.1.1.169" evidence="4"/>
<organism evidence="7 8">
    <name type="scientific">Sinomonas cellulolyticus</name>
    <dbReference type="NCBI Taxonomy" id="2801916"/>
    <lineage>
        <taxon>Bacteria</taxon>
        <taxon>Bacillati</taxon>
        <taxon>Actinomycetota</taxon>
        <taxon>Actinomycetes</taxon>
        <taxon>Micrococcales</taxon>
        <taxon>Micrococcaceae</taxon>
        <taxon>Sinomonas</taxon>
    </lineage>
</organism>
<keyword evidence="8" id="KW-1185">Reference proteome</keyword>
<dbReference type="InterPro" id="IPR051402">
    <property type="entry name" value="KPR-Related"/>
</dbReference>
<comment type="caution">
    <text evidence="7">The sequence shown here is derived from an EMBL/GenBank/DDBJ whole genome shotgun (WGS) entry which is preliminary data.</text>
</comment>
<dbReference type="InterPro" id="IPR003710">
    <property type="entry name" value="ApbA"/>
</dbReference>
<dbReference type="GO" id="GO:0008677">
    <property type="term" value="F:2-dehydropantoate 2-reductase activity"/>
    <property type="evidence" value="ECO:0007669"/>
    <property type="project" value="UniProtKB-EC"/>
</dbReference>
<dbReference type="InterPro" id="IPR013328">
    <property type="entry name" value="6PGD_dom2"/>
</dbReference>
<dbReference type="PANTHER" id="PTHR21708">
    <property type="entry name" value="PROBABLE 2-DEHYDROPANTOATE 2-REDUCTASE"/>
    <property type="match status" value="1"/>
</dbReference>
<evidence type="ECO:0000259" key="6">
    <source>
        <dbReference type="Pfam" id="PF08546"/>
    </source>
</evidence>
<dbReference type="InterPro" id="IPR013332">
    <property type="entry name" value="KPR_N"/>
</dbReference>
<evidence type="ECO:0000256" key="1">
    <source>
        <dbReference type="ARBA" id="ARBA00007870"/>
    </source>
</evidence>
<evidence type="ECO:0000313" key="8">
    <source>
        <dbReference type="Proteomes" id="UP000639051"/>
    </source>
</evidence>
<keyword evidence="2 4" id="KW-0521">NADP</keyword>
<comment type="similarity">
    <text evidence="1 4">Belongs to the ketopantoate reductase family.</text>
</comment>
<dbReference type="SUPFAM" id="SSF48179">
    <property type="entry name" value="6-phosphogluconate dehydrogenase C-terminal domain-like"/>
    <property type="match status" value="1"/>
</dbReference>
<keyword evidence="4" id="KW-0566">Pantothenate biosynthesis</keyword>
<dbReference type="RefSeq" id="WP_189693871.1">
    <property type="nucleotide sequence ID" value="NZ_BNCM01000007.1"/>
</dbReference>
<accession>A0ABS1K1K4</accession>